<dbReference type="Proteomes" id="UP001157138">
    <property type="component" value="Unassembled WGS sequence"/>
</dbReference>
<dbReference type="CDD" id="cd03789">
    <property type="entry name" value="GT9_LPS_heptosyltransferase"/>
    <property type="match status" value="1"/>
</dbReference>
<dbReference type="PANTHER" id="PTHR30160:SF19">
    <property type="entry name" value="LIPOPOLYSACCHARIDE HEPTOSYLTRANSFERASE 1"/>
    <property type="match status" value="1"/>
</dbReference>
<evidence type="ECO:0000256" key="2">
    <source>
        <dbReference type="ARBA" id="ARBA00022679"/>
    </source>
</evidence>
<dbReference type="Gene3D" id="3.40.50.2000">
    <property type="entry name" value="Glycogen Phosphorylase B"/>
    <property type="match status" value="2"/>
</dbReference>
<evidence type="ECO:0000313" key="3">
    <source>
        <dbReference type="EMBL" id="GLT20350.1"/>
    </source>
</evidence>
<dbReference type="RefSeq" id="WP_284194177.1">
    <property type="nucleotide sequence ID" value="NZ_BSPW01000105.1"/>
</dbReference>
<organism evidence="3 4">
    <name type="scientific">Vibrio zhanjiangensis</name>
    <dbReference type="NCBI Taxonomy" id="1046128"/>
    <lineage>
        <taxon>Bacteria</taxon>
        <taxon>Pseudomonadati</taxon>
        <taxon>Pseudomonadota</taxon>
        <taxon>Gammaproteobacteria</taxon>
        <taxon>Vibrionales</taxon>
        <taxon>Vibrionaceae</taxon>
        <taxon>Vibrio</taxon>
    </lineage>
</organism>
<keyword evidence="1" id="KW-0328">Glycosyltransferase</keyword>
<dbReference type="InterPro" id="IPR051199">
    <property type="entry name" value="LPS_LOS_Heptosyltrfase"/>
</dbReference>
<keyword evidence="4" id="KW-1185">Reference proteome</keyword>
<dbReference type="PANTHER" id="PTHR30160">
    <property type="entry name" value="TETRAACYLDISACCHARIDE 4'-KINASE-RELATED"/>
    <property type="match status" value="1"/>
</dbReference>
<dbReference type="Pfam" id="PF01075">
    <property type="entry name" value="Glyco_transf_9"/>
    <property type="match status" value="1"/>
</dbReference>
<evidence type="ECO:0000313" key="4">
    <source>
        <dbReference type="Proteomes" id="UP001157138"/>
    </source>
</evidence>
<name>A0ABQ6F498_9VIBR</name>
<dbReference type="EMBL" id="BSPW01000105">
    <property type="protein sequence ID" value="GLT20350.1"/>
    <property type="molecule type" value="Genomic_DNA"/>
</dbReference>
<dbReference type="SUPFAM" id="SSF53756">
    <property type="entry name" value="UDP-Glycosyltransferase/glycogen phosphorylase"/>
    <property type="match status" value="1"/>
</dbReference>
<evidence type="ECO:0000256" key="1">
    <source>
        <dbReference type="ARBA" id="ARBA00022676"/>
    </source>
</evidence>
<protein>
    <submittedName>
        <fullName evidence="3">LPS biosynthesis protein</fullName>
    </submittedName>
</protein>
<dbReference type="InterPro" id="IPR002201">
    <property type="entry name" value="Glyco_trans_9"/>
</dbReference>
<accession>A0ABQ6F498</accession>
<comment type="caution">
    <text evidence="3">The sequence shown here is derived from an EMBL/GenBank/DDBJ whole genome shotgun (WGS) entry which is preliminary data.</text>
</comment>
<keyword evidence="2" id="KW-0808">Transferase</keyword>
<proteinExistence type="predicted"/>
<gene>
    <name evidence="3" type="ORF">GCM10007938_41340</name>
</gene>
<sequence>MKHLWFERGAYASKKARHYLENDFEPKNIKKISIIRHAALGDQVITRPFVVEARKFFPNAKITLVPVSNYMYGIPDDLVDHVHVMPGKIPGKKTTAREKIASIRQLGEQDIIFDLASTNRSHWMMALSKAKIKMGFPYKWFYRGTLYNAAVFRSDFQPEVECMLDMLKLLGHNPSHPLDFAFPDNRELRQTNNPYVLYFNGASQPRKILSREQMHSLLEQAINENPDHTHVYLEGKNEFEKGDFCQDLLKYKNFKIQSCLPLDELVELTAKATLMVAPDTGVRNVAIATHTPTVSAFFATVPFRYTPLYERHDIVMTPCGSAPSNEQICHIIKKRLKQN</sequence>
<reference evidence="4" key="1">
    <citation type="journal article" date="2019" name="Int. J. Syst. Evol. Microbiol.">
        <title>The Global Catalogue of Microorganisms (GCM) 10K type strain sequencing project: providing services to taxonomists for standard genome sequencing and annotation.</title>
        <authorList>
            <consortium name="The Broad Institute Genomics Platform"/>
            <consortium name="The Broad Institute Genome Sequencing Center for Infectious Disease"/>
            <person name="Wu L."/>
            <person name="Ma J."/>
        </authorList>
    </citation>
    <scope>NUCLEOTIDE SEQUENCE [LARGE SCALE GENOMIC DNA]</scope>
    <source>
        <strain evidence="4">NBRC 108723</strain>
    </source>
</reference>